<comment type="similarity">
    <text evidence="2">Belongs to the kinesin light chain family.</text>
</comment>
<evidence type="ECO:0000256" key="5">
    <source>
        <dbReference type="ARBA" id="ARBA00022737"/>
    </source>
</evidence>
<dbReference type="PROSITE" id="PS50104">
    <property type="entry name" value="TIR"/>
    <property type="match status" value="1"/>
</dbReference>
<dbReference type="Gene3D" id="1.25.40.10">
    <property type="entry name" value="Tetratricopeptide repeat domain"/>
    <property type="match status" value="1"/>
</dbReference>
<keyword evidence="3" id="KW-0963">Cytoplasm</keyword>
<dbReference type="PANTHER" id="PTHR45783:SF3">
    <property type="entry name" value="KINESIN LIGHT CHAIN"/>
    <property type="match status" value="1"/>
</dbReference>
<dbReference type="Pfam" id="PF13424">
    <property type="entry name" value="TPR_12"/>
    <property type="match status" value="1"/>
</dbReference>
<dbReference type="SUPFAM" id="SSF52200">
    <property type="entry name" value="Toll/Interleukin receptor TIR domain"/>
    <property type="match status" value="1"/>
</dbReference>
<keyword evidence="12" id="KW-0675">Receptor</keyword>
<keyword evidence="8" id="KW-0505">Motor protein</keyword>
<keyword evidence="9" id="KW-0206">Cytoskeleton</keyword>
<evidence type="ECO:0000256" key="8">
    <source>
        <dbReference type="ARBA" id="ARBA00023175"/>
    </source>
</evidence>
<feature type="repeat" description="TPR" evidence="10">
    <location>
        <begin position="625"/>
        <end position="658"/>
    </location>
</feature>
<evidence type="ECO:0000256" key="6">
    <source>
        <dbReference type="ARBA" id="ARBA00022803"/>
    </source>
</evidence>
<evidence type="ECO:0000256" key="7">
    <source>
        <dbReference type="ARBA" id="ARBA00023054"/>
    </source>
</evidence>
<gene>
    <name evidence="12" type="ORF">M8H41_14715</name>
</gene>
<evidence type="ECO:0000256" key="10">
    <source>
        <dbReference type="PROSITE-ProRule" id="PRU00339"/>
    </source>
</evidence>
<keyword evidence="13" id="KW-1185">Reference proteome</keyword>
<feature type="repeat" description="TPR" evidence="10">
    <location>
        <begin position="583"/>
        <end position="616"/>
    </location>
</feature>
<evidence type="ECO:0000256" key="2">
    <source>
        <dbReference type="ARBA" id="ARBA00009622"/>
    </source>
</evidence>
<dbReference type="PRINTS" id="PR00381">
    <property type="entry name" value="KINESINLIGHT"/>
</dbReference>
<dbReference type="EMBL" id="JAMJEV010000011">
    <property type="protein sequence ID" value="MDO0824092.1"/>
    <property type="molecule type" value="Genomic_DNA"/>
</dbReference>
<dbReference type="SMART" id="SM00255">
    <property type="entry name" value="TIR"/>
    <property type="match status" value="1"/>
</dbReference>
<dbReference type="InterPro" id="IPR000157">
    <property type="entry name" value="TIR_dom"/>
</dbReference>
<dbReference type="RefSeq" id="WP_302049132.1">
    <property type="nucleotide sequence ID" value="NZ_JAMJEV010000011.1"/>
</dbReference>
<feature type="non-terminal residue" evidence="12">
    <location>
        <position position="676"/>
    </location>
</feature>
<sequence>MGNKVDFFISYTGPDEQWAKWIAGELEDKKYTTIIQAWDFKPGTNFVSNMHNALIHCERFIAVISPDYFKSLYCQAEWTAAFTRDPSCEKALFIPVRVKECKPEGLFAPVVYIDLHGIEEQEAVETLLNGLSTDRPRNRPGFPGTSNKPKFPGQLPFNNLPFNKNKNFTGRQTILEDIEKLFRPGHDNPLVLSISGLGGVGKTQIVLEYAFRYGYLYDTIWWIDAEDSLALFKFYSSFAYKNRLVNKETNERDIILEAVRNWMSQHANWLFIYDNAEDPKTLNEYLPGINRGHILITSRYTNWYRLGEVICIDVFEPEEAVEFLIKSIGTDDRKSAAILVAELGFLPLALEQAAAYILKNKNIITYEKYVELFKKYKLEIFKEDGYESTDYRYTVAVTWNISIGKIDNESSKQLLNICSFLASDNIDRNIFTDSNKCLPEPLASEVLSELKYNTVIFQLAQYSLIKLQNNQISIHRLLQEVIRQSVNKKEWLGYCLNSMHELFYFDYKNQKSWYKLPEIVPHVISVAKHSDGVSVYLEKVAWLYNETSGWLEHTAAYEEAEPLYKRSLEIREEVLGAKHPSTANSLNNLALLYDKQGRYEEAEPLYKRSLEIREEVLGAKHPDTATSLNNLAGLYDKQGRYEEAEPLYKRSLEIREEVLGAKHPDTATSLNNLAGL</sequence>
<dbReference type="PROSITE" id="PS50293">
    <property type="entry name" value="TPR_REGION"/>
    <property type="match status" value="1"/>
</dbReference>
<comment type="caution">
    <text evidence="12">The sequence shown here is derived from an EMBL/GenBank/DDBJ whole genome shotgun (WGS) entry which is preliminary data.</text>
</comment>
<evidence type="ECO:0000256" key="3">
    <source>
        <dbReference type="ARBA" id="ARBA00022490"/>
    </source>
</evidence>
<dbReference type="InterPro" id="IPR002151">
    <property type="entry name" value="Kinesin_light"/>
</dbReference>
<reference evidence="12" key="1">
    <citation type="submission" date="2022-05" db="EMBL/GenBank/DDBJ databases">
        <title>Expanded diversity of anoxic marine methylotrophy in a Black Sea sulfate reducing microorganism.</title>
        <authorList>
            <person name="Fischer P.Q."/>
            <person name="Stams A.J.M."/>
            <person name="Villanueva L."/>
            <person name="Sousa D.Z."/>
        </authorList>
    </citation>
    <scope>NUCLEOTIDE SEQUENCE</scope>
    <source>
        <strain evidence="12">P130</strain>
    </source>
</reference>
<dbReference type="InterPro" id="IPR002182">
    <property type="entry name" value="NB-ARC"/>
</dbReference>
<evidence type="ECO:0000259" key="11">
    <source>
        <dbReference type="PROSITE" id="PS50104"/>
    </source>
</evidence>
<dbReference type="PANTHER" id="PTHR45783">
    <property type="entry name" value="KINESIN LIGHT CHAIN"/>
    <property type="match status" value="1"/>
</dbReference>
<keyword evidence="7" id="KW-0175">Coiled coil</keyword>
<keyword evidence="4" id="KW-0493">Microtubule</keyword>
<keyword evidence="6 10" id="KW-0802">TPR repeat</keyword>
<dbReference type="SMART" id="SM00028">
    <property type="entry name" value="TPR"/>
    <property type="match status" value="2"/>
</dbReference>
<dbReference type="SUPFAM" id="SSF52540">
    <property type="entry name" value="P-loop containing nucleoside triphosphate hydrolases"/>
    <property type="match status" value="1"/>
</dbReference>
<dbReference type="Gene3D" id="3.40.50.10140">
    <property type="entry name" value="Toll/interleukin-1 receptor homology (TIR) domain"/>
    <property type="match status" value="1"/>
</dbReference>
<dbReference type="Pfam" id="PF25000">
    <property type="entry name" value="DUF7779"/>
    <property type="match status" value="1"/>
</dbReference>
<evidence type="ECO:0000313" key="13">
    <source>
        <dbReference type="Proteomes" id="UP001176021"/>
    </source>
</evidence>
<dbReference type="InterPro" id="IPR056681">
    <property type="entry name" value="DUF7779"/>
</dbReference>
<evidence type="ECO:0000256" key="4">
    <source>
        <dbReference type="ARBA" id="ARBA00022701"/>
    </source>
</evidence>
<organism evidence="12 13">
    <name type="scientific">Desulfosporosinus nitroreducens</name>
    <dbReference type="NCBI Taxonomy" id="2018668"/>
    <lineage>
        <taxon>Bacteria</taxon>
        <taxon>Bacillati</taxon>
        <taxon>Bacillota</taxon>
        <taxon>Clostridia</taxon>
        <taxon>Eubacteriales</taxon>
        <taxon>Desulfitobacteriaceae</taxon>
        <taxon>Desulfosporosinus</taxon>
    </lineage>
</organism>
<dbReference type="InterPro" id="IPR019734">
    <property type="entry name" value="TPR_rpt"/>
</dbReference>
<feature type="domain" description="TIR" evidence="11">
    <location>
        <begin position="3"/>
        <end position="135"/>
    </location>
</feature>
<dbReference type="PROSITE" id="PS50005">
    <property type="entry name" value="TPR"/>
    <property type="match status" value="2"/>
</dbReference>
<dbReference type="SUPFAM" id="SSF48452">
    <property type="entry name" value="TPR-like"/>
    <property type="match status" value="1"/>
</dbReference>
<dbReference type="Proteomes" id="UP001176021">
    <property type="component" value="Unassembled WGS sequence"/>
</dbReference>
<comment type="subcellular location">
    <subcellularLocation>
        <location evidence="1">Cytoplasm</location>
        <location evidence="1">Cytoskeleton</location>
    </subcellularLocation>
</comment>
<dbReference type="Gene3D" id="3.40.50.300">
    <property type="entry name" value="P-loop containing nucleotide triphosphate hydrolases"/>
    <property type="match status" value="1"/>
</dbReference>
<dbReference type="Pfam" id="PF13676">
    <property type="entry name" value="TIR_2"/>
    <property type="match status" value="1"/>
</dbReference>
<evidence type="ECO:0000256" key="9">
    <source>
        <dbReference type="ARBA" id="ARBA00023212"/>
    </source>
</evidence>
<evidence type="ECO:0000256" key="1">
    <source>
        <dbReference type="ARBA" id="ARBA00004245"/>
    </source>
</evidence>
<dbReference type="InterPro" id="IPR035897">
    <property type="entry name" value="Toll_tir_struct_dom_sf"/>
</dbReference>
<keyword evidence="5" id="KW-0677">Repeat</keyword>
<proteinExistence type="inferred from homology"/>
<accession>A0ABT8QRZ5</accession>
<dbReference type="Pfam" id="PF00931">
    <property type="entry name" value="NB-ARC"/>
    <property type="match status" value="1"/>
</dbReference>
<dbReference type="InterPro" id="IPR027417">
    <property type="entry name" value="P-loop_NTPase"/>
</dbReference>
<dbReference type="Pfam" id="PF13374">
    <property type="entry name" value="TPR_10"/>
    <property type="match status" value="1"/>
</dbReference>
<name>A0ABT8QRZ5_9FIRM</name>
<protein>
    <submittedName>
        <fullName evidence="12">Toll/interleukin-1 receptor domain-containing protein</fullName>
    </submittedName>
</protein>
<evidence type="ECO:0000313" key="12">
    <source>
        <dbReference type="EMBL" id="MDO0824092.1"/>
    </source>
</evidence>
<dbReference type="InterPro" id="IPR011990">
    <property type="entry name" value="TPR-like_helical_dom_sf"/>
</dbReference>